<dbReference type="Pfam" id="PF06439">
    <property type="entry name" value="3keto-disac_hyd"/>
    <property type="match status" value="1"/>
</dbReference>
<keyword evidence="5" id="KW-1185">Reference proteome</keyword>
<dbReference type="Proteomes" id="UP000600139">
    <property type="component" value="Unassembled WGS sequence"/>
</dbReference>
<dbReference type="SUPFAM" id="SSF56988">
    <property type="entry name" value="Anthrax protective antigen"/>
    <property type="match status" value="1"/>
</dbReference>
<dbReference type="CDD" id="cd04082">
    <property type="entry name" value="CBM35_pectate_lyase-like"/>
    <property type="match status" value="1"/>
</dbReference>
<dbReference type="SMART" id="SM00758">
    <property type="entry name" value="PA14"/>
    <property type="match status" value="1"/>
</dbReference>
<dbReference type="EMBL" id="JAENIK010000011">
    <property type="protein sequence ID" value="MBK1816867.1"/>
    <property type="molecule type" value="Genomic_DNA"/>
</dbReference>
<dbReference type="PROSITE" id="PS51175">
    <property type="entry name" value="CBM6"/>
    <property type="match status" value="1"/>
</dbReference>
<name>A0A934R4P0_9BACT</name>
<dbReference type="InterPro" id="IPR010496">
    <property type="entry name" value="AL/BT2_dom"/>
</dbReference>
<sequence>MRRFFSVVAAVLLAGLAHAQGPAMKPGVTVWVYELGQSLREIPVLVDGQTPNAAEDYPAVDFTGSWPTGYGAPVSQYYLGHVWGKLVVPVSGTYEFRLTSDDGAKFFVGESATLVIDNDQPDLHSSQATLSLLAGSYPFYLDFYQNTGGSRLLLEWKPPGASEFVKMPSSAFETEDGQIHVTSPGTKNFYYEDGEGGTAGGPGDGRPLTGVHPGFKLVNFRPAGFQPRVGGMDFLPDGRLAICTWDTVGAVYLLGNLNGPGAVTVKRFAEGLGEPLGLKVVNGSIYVTQKQEVTRLVDLDGDDMADEYVAVAHGWPASFNYHEFAFNLVHKDGYFWVTTSTPLKGGDTAYLPGSQPAYPVPNGPGSLLRINEATRTWQIMASGLRTPNGLGIGMDGELFGGDNQGDWLPSSRINHIRPGEFYGHQVNPAGTTAAKAPALWLPHGEISNSPAQPVIIPSGAYAGQMLFAELTHGGINRVFMEKINGEYQGVVFQFTQGLETGMNRLVWGPDGSLYAGGLGAGGNWNWNNKTFGLQKLQPNGLTTFEIQSIRARADGFIVEFTQPVPYAIASQAANYQVQQYGYTPTISYGGPKVGTVTRSVTDIGVSQDRRKVFLKIPSLENGKVAYFRIRNFKNDNNVSPWATEAWYTLNQRPAAAGPDFVPLNPPTEPTSPVAPVQTIVYEAEDATRVGVRVGTDNLGFTGTGFADYVANSGEYVEWTVNAAHAGAHTISFRYANNGTGNRPLEIQTNGQAGSRVTLPFSLTGGWTNYVMTPPLAVTLNKGINTIRATSTGSSGANVDHLALSGPPAPPTNAWVLFDGTTATRDAQWRRDADGTSPNWPVTNGAMAVDSDSLPNDISTVQRFKDFRLHAEWLSPAGGTGQEAGNSGIKLQRSYEIQILNTPAGATLANNDAGALYLQRPASQNASLGAGAWQGYDIWFTAARWSGDTKVSNARATVRWNGMLVHDDVEIPDSTGASAAESSGLHALLLQAHSSAAIGRVQFRNIWVMPADTFDQQWDAWRTDNGIIATEPDADSDNDGISNRWEYAMGSDPKTAGRKKGAHSLVPQMEIVEQEDVRYLQFTYLRRIDSAARGLRFSVETSSTLGAGSWTARSASEVAPPVATGDGITEMCTIRTDVPIAGDATSLFCRLGVEMLK</sequence>
<evidence type="ECO:0000259" key="2">
    <source>
        <dbReference type="PROSITE" id="PS51175"/>
    </source>
</evidence>
<dbReference type="Gene3D" id="2.120.10.30">
    <property type="entry name" value="TolB, C-terminal domain"/>
    <property type="match status" value="1"/>
</dbReference>
<dbReference type="InterPro" id="IPR055557">
    <property type="entry name" value="DUF7133"/>
</dbReference>
<dbReference type="Pfam" id="PF03422">
    <property type="entry name" value="CBM_6"/>
    <property type="match status" value="1"/>
</dbReference>
<protein>
    <submittedName>
        <fullName evidence="4">DUF1080 domain-containing protein</fullName>
    </submittedName>
</protein>
<accession>A0A934R4P0</accession>
<feature type="domain" description="PA14" evidence="3">
    <location>
        <begin position="23"/>
        <end position="171"/>
    </location>
</feature>
<dbReference type="PROSITE" id="PS51820">
    <property type="entry name" value="PA14"/>
    <property type="match status" value="1"/>
</dbReference>
<dbReference type="PANTHER" id="PTHR33546:SF1">
    <property type="entry name" value="LARGE, MULTIFUNCTIONAL SECRETED PROTEIN"/>
    <property type="match status" value="1"/>
</dbReference>
<gene>
    <name evidence="4" type="ORF">JIN84_14675</name>
</gene>
<feature type="domain" description="CBM6" evidence="2">
    <location>
        <begin position="679"/>
        <end position="804"/>
    </location>
</feature>
<organism evidence="4 5">
    <name type="scientific">Luteolibacter yonseiensis</name>
    <dbReference type="NCBI Taxonomy" id="1144680"/>
    <lineage>
        <taxon>Bacteria</taxon>
        <taxon>Pseudomonadati</taxon>
        <taxon>Verrucomicrobiota</taxon>
        <taxon>Verrucomicrobiia</taxon>
        <taxon>Verrucomicrobiales</taxon>
        <taxon>Verrucomicrobiaceae</taxon>
        <taxon>Luteolibacter</taxon>
    </lineage>
</organism>
<dbReference type="SUPFAM" id="SSF49785">
    <property type="entry name" value="Galactose-binding domain-like"/>
    <property type="match status" value="1"/>
</dbReference>
<evidence type="ECO:0000313" key="4">
    <source>
        <dbReference type="EMBL" id="MBK1816867.1"/>
    </source>
</evidence>
<evidence type="ECO:0000256" key="1">
    <source>
        <dbReference type="SAM" id="SignalP"/>
    </source>
</evidence>
<dbReference type="InterPro" id="IPR008979">
    <property type="entry name" value="Galactose-bd-like_sf"/>
</dbReference>
<dbReference type="RefSeq" id="WP_200351791.1">
    <property type="nucleotide sequence ID" value="NZ_BAABHZ010000006.1"/>
</dbReference>
<dbReference type="Gene3D" id="2.60.120.260">
    <property type="entry name" value="Galactose-binding domain-like"/>
    <property type="match status" value="1"/>
</dbReference>
<dbReference type="InterPro" id="IPR011658">
    <property type="entry name" value="PA14_dom"/>
</dbReference>
<proteinExistence type="predicted"/>
<dbReference type="InterPro" id="IPR011041">
    <property type="entry name" value="Quinoprot_gluc/sorb_DH_b-prop"/>
</dbReference>
<evidence type="ECO:0000313" key="5">
    <source>
        <dbReference type="Proteomes" id="UP000600139"/>
    </source>
</evidence>
<evidence type="ECO:0000259" key="3">
    <source>
        <dbReference type="PROSITE" id="PS51820"/>
    </source>
</evidence>
<dbReference type="InterPro" id="IPR011042">
    <property type="entry name" value="6-blade_b-propeller_TolB-like"/>
</dbReference>
<comment type="caution">
    <text evidence="4">The sequence shown here is derived from an EMBL/GenBank/DDBJ whole genome shotgun (WGS) entry which is preliminary data.</text>
</comment>
<reference evidence="4" key="1">
    <citation type="submission" date="2021-01" db="EMBL/GenBank/DDBJ databases">
        <title>Modified the classification status of verrucomicrobia.</title>
        <authorList>
            <person name="Feng X."/>
        </authorList>
    </citation>
    <scope>NUCLEOTIDE SEQUENCE</scope>
    <source>
        <strain evidence="4">JCM 18052</strain>
    </source>
</reference>
<feature type="chain" id="PRO_5037542426" evidence="1">
    <location>
        <begin position="20"/>
        <end position="1156"/>
    </location>
</feature>
<dbReference type="SUPFAM" id="SSF50952">
    <property type="entry name" value="Soluble quinoprotein glucose dehydrogenase"/>
    <property type="match status" value="1"/>
</dbReference>
<dbReference type="PANTHER" id="PTHR33546">
    <property type="entry name" value="LARGE, MULTIFUNCTIONAL SECRETED PROTEIN-RELATED"/>
    <property type="match status" value="1"/>
</dbReference>
<dbReference type="Gene3D" id="2.60.120.560">
    <property type="entry name" value="Exo-inulinase, domain 1"/>
    <property type="match status" value="1"/>
</dbReference>
<dbReference type="InterPro" id="IPR037524">
    <property type="entry name" value="PA14/GLEYA"/>
</dbReference>
<dbReference type="GO" id="GO:0030246">
    <property type="term" value="F:carbohydrate binding"/>
    <property type="evidence" value="ECO:0007669"/>
    <property type="project" value="InterPro"/>
</dbReference>
<feature type="signal peptide" evidence="1">
    <location>
        <begin position="1"/>
        <end position="19"/>
    </location>
</feature>
<dbReference type="AlphaFoldDB" id="A0A934R4P0"/>
<dbReference type="Pfam" id="PF23500">
    <property type="entry name" value="DUF7133"/>
    <property type="match status" value="1"/>
</dbReference>
<dbReference type="GO" id="GO:0016787">
    <property type="term" value="F:hydrolase activity"/>
    <property type="evidence" value="ECO:0007669"/>
    <property type="project" value="InterPro"/>
</dbReference>
<dbReference type="InterPro" id="IPR005084">
    <property type="entry name" value="CBM6"/>
</dbReference>
<dbReference type="Pfam" id="PF07691">
    <property type="entry name" value="PA14"/>
    <property type="match status" value="1"/>
</dbReference>
<keyword evidence="1" id="KW-0732">Signal</keyword>